<proteinExistence type="predicted"/>
<dbReference type="Pfam" id="PF01874">
    <property type="entry name" value="CitG"/>
    <property type="match status" value="1"/>
</dbReference>
<keyword evidence="5" id="KW-0067">ATP-binding</keyword>
<dbReference type="NCBIfam" id="TIGR03132">
    <property type="entry name" value="malonate_mdcB"/>
    <property type="match status" value="1"/>
</dbReference>
<sequence length="284" mass="30588">MNHQLNLRTGKMINYNEIKFLAKHAVKALADEAALTPKPGLVDKNNCGAHKDLNLALMLRSANALYNTFLEMAEASFSKLPSNKLWQELSQIGLKGEKTMFNETGGINTHKGAIWALGLLVCGAAMNGEYDDTRKIVALASKIASYNRTSEISNGFYALKNYGVAGARGEAQAAFPHVIDVALPTLYNSRKKGFSEDSSRIDALIALIATVDDTCILHRGGMGALMEAQNGAKEIIRSGGATTEEGFNSLIKLDKMLIKINVSPGGSADLLAAALFLDSIKNRR</sequence>
<dbReference type="PANTHER" id="PTHR30201:SF2">
    <property type="entry name" value="2-(5''-TRIPHOSPHORIBOSYL)-3'-DEPHOSPHOCOENZYME-A SYNTHASE"/>
    <property type="match status" value="1"/>
</dbReference>
<dbReference type="Gene3D" id="1.10.4200.10">
    <property type="entry name" value="Triphosphoribosyl-dephospho-CoA protein"/>
    <property type="match status" value="1"/>
</dbReference>
<dbReference type="InterPro" id="IPR017555">
    <property type="entry name" value="TriPribosyl-deP-CoA_syn"/>
</dbReference>
<name>A0ABW8THR7_9CLOT</name>
<evidence type="ECO:0000313" key="7">
    <source>
        <dbReference type="Proteomes" id="UP001623592"/>
    </source>
</evidence>
<keyword evidence="4" id="KW-0547">Nucleotide-binding</keyword>
<keyword evidence="6" id="KW-0328">Glycosyltransferase</keyword>
<dbReference type="EC" id="2.4.2.52" evidence="2"/>
<evidence type="ECO:0000256" key="3">
    <source>
        <dbReference type="ARBA" id="ARBA00022679"/>
    </source>
</evidence>
<gene>
    <name evidence="6" type="ORF">ACJDT4_16530</name>
</gene>
<dbReference type="GO" id="GO:0016757">
    <property type="term" value="F:glycosyltransferase activity"/>
    <property type="evidence" value="ECO:0007669"/>
    <property type="project" value="UniProtKB-KW"/>
</dbReference>
<evidence type="ECO:0000313" key="6">
    <source>
        <dbReference type="EMBL" id="MFL0252028.1"/>
    </source>
</evidence>
<keyword evidence="7" id="KW-1185">Reference proteome</keyword>
<dbReference type="NCBIfam" id="NF002315">
    <property type="entry name" value="PRK01237.1"/>
    <property type="match status" value="1"/>
</dbReference>
<dbReference type="InterPro" id="IPR002736">
    <property type="entry name" value="CitG"/>
</dbReference>
<evidence type="ECO:0000256" key="5">
    <source>
        <dbReference type="ARBA" id="ARBA00022840"/>
    </source>
</evidence>
<protein>
    <recommendedName>
        <fullName evidence="2">triphosphoribosyl-dephospho-CoA synthase</fullName>
        <ecNumber evidence="2">2.4.2.52</ecNumber>
    </recommendedName>
</protein>
<dbReference type="GO" id="GO:0046917">
    <property type="term" value="F:triphosphoribosyl-dephospho-CoA synthase activity"/>
    <property type="evidence" value="ECO:0007669"/>
    <property type="project" value="UniProtKB-EC"/>
</dbReference>
<evidence type="ECO:0000256" key="4">
    <source>
        <dbReference type="ARBA" id="ARBA00022741"/>
    </source>
</evidence>
<dbReference type="Proteomes" id="UP001623592">
    <property type="component" value="Unassembled WGS sequence"/>
</dbReference>
<organism evidence="6 7">
    <name type="scientific">Clostridium neuense</name>
    <dbReference type="NCBI Taxonomy" id="1728934"/>
    <lineage>
        <taxon>Bacteria</taxon>
        <taxon>Bacillati</taxon>
        <taxon>Bacillota</taxon>
        <taxon>Clostridia</taxon>
        <taxon>Eubacteriales</taxon>
        <taxon>Clostridiaceae</taxon>
        <taxon>Clostridium</taxon>
    </lineage>
</organism>
<keyword evidence="3 6" id="KW-0808">Transferase</keyword>
<dbReference type="RefSeq" id="WP_406788681.1">
    <property type="nucleotide sequence ID" value="NZ_JBJIAA010000014.1"/>
</dbReference>
<reference evidence="6 7" key="1">
    <citation type="submission" date="2024-11" db="EMBL/GenBank/DDBJ databases">
        <authorList>
            <person name="Heng Y.C."/>
            <person name="Lim A.C.H."/>
            <person name="Lee J.K.Y."/>
            <person name="Kittelmann S."/>
        </authorList>
    </citation>
    <scope>NUCLEOTIDE SEQUENCE [LARGE SCALE GENOMIC DNA]</scope>
    <source>
        <strain evidence="6 7">WILCCON 0114</strain>
    </source>
</reference>
<dbReference type="EMBL" id="JBJIAA010000014">
    <property type="protein sequence ID" value="MFL0252028.1"/>
    <property type="molecule type" value="Genomic_DNA"/>
</dbReference>
<dbReference type="PANTHER" id="PTHR30201">
    <property type="entry name" value="TRIPHOSPHORIBOSYL-DEPHOSPHO-COA SYNTHASE"/>
    <property type="match status" value="1"/>
</dbReference>
<evidence type="ECO:0000256" key="2">
    <source>
        <dbReference type="ARBA" id="ARBA00012074"/>
    </source>
</evidence>
<evidence type="ECO:0000256" key="1">
    <source>
        <dbReference type="ARBA" id="ARBA00001210"/>
    </source>
</evidence>
<comment type="catalytic activity">
    <reaction evidence="1">
        <text>3'-dephospho-CoA + ATP = 2'-(5''-triphospho-alpha-D-ribosyl)-3'-dephospho-CoA + adenine</text>
        <dbReference type="Rhea" id="RHEA:15117"/>
        <dbReference type="ChEBI" id="CHEBI:16708"/>
        <dbReference type="ChEBI" id="CHEBI:30616"/>
        <dbReference type="ChEBI" id="CHEBI:57328"/>
        <dbReference type="ChEBI" id="CHEBI:61378"/>
        <dbReference type="EC" id="2.4.2.52"/>
    </reaction>
</comment>
<accession>A0ABW8THR7</accession>
<comment type="caution">
    <text evidence="6">The sequence shown here is derived from an EMBL/GenBank/DDBJ whole genome shotgun (WGS) entry which is preliminary data.</text>
</comment>